<proteinExistence type="predicted"/>
<evidence type="ECO:0000313" key="2">
    <source>
        <dbReference type="Proteomes" id="UP000002139"/>
    </source>
</evidence>
<dbReference type="EMBL" id="AM746676">
    <property type="protein sequence ID" value="CAN91997.1"/>
    <property type="molecule type" value="Genomic_DNA"/>
</dbReference>
<name>A9FJQ4_SORC5</name>
<evidence type="ECO:0000313" key="1">
    <source>
        <dbReference type="EMBL" id="CAN91997.1"/>
    </source>
</evidence>
<gene>
    <name evidence="1" type="ordered locus">sce1840</name>
</gene>
<sequence length="167" mass="17717">MGAPCSSRIRLRVSVRLRARKVVRPPGGGGNSGRASPAPEEAADALSAVLARMQPGEVAIVVQRLAELSPRRRHLVAFLPALSQRLGSYAAKHHVAVGEGLLAALKADALAVPQYLGLASRLLPWKALAQAASPKNGWNADRRELLERYRKDPSPAVAGPASFVMPP</sequence>
<dbReference type="AlphaFoldDB" id="A9FJQ4"/>
<keyword evidence="2" id="KW-1185">Reference proteome</keyword>
<accession>A9FJQ4</accession>
<dbReference type="STRING" id="448385.sce1840"/>
<reference evidence="1 2" key="1">
    <citation type="journal article" date="2007" name="Nat. Biotechnol.">
        <title>Complete genome sequence of the myxobacterium Sorangium cellulosum.</title>
        <authorList>
            <person name="Schneiker S."/>
            <person name="Perlova O."/>
            <person name="Kaiser O."/>
            <person name="Gerth K."/>
            <person name="Alici A."/>
            <person name="Altmeyer M.O."/>
            <person name="Bartels D."/>
            <person name="Bekel T."/>
            <person name="Beyer S."/>
            <person name="Bode E."/>
            <person name="Bode H.B."/>
            <person name="Bolten C.J."/>
            <person name="Choudhuri J.V."/>
            <person name="Doss S."/>
            <person name="Elnakady Y.A."/>
            <person name="Frank B."/>
            <person name="Gaigalat L."/>
            <person name="Goesmann A."/>
            <person name="Groeger C."/>
            <person name="Gross F."/>
            <person name="Jelsbak L."/>
            <person name="Jelsbak L."/>
            <person name="Kalinowski J."/>
            <person name="Kegler C."/>
            <person name="Knauber T."/>
            <person name="Konietzny S."/>
            <person name="Kopp M."/>
            <person name="Krause L."/>
            <person name="Krug D."/>
            <person name="Linke B."/>
            <person name="Mahmud T."/>
            <person name="Martinez-Arias R."/>
            <person name="McHardy A.C."/>
            <person name="Merai M."/>
            <person name="Meyer F."/>
            <person name="Mormann S."/>
            <person name="Munoz-Dorado J."/>
            <person name="Perez J."/>
            <person name="Pradella S."/>
            <person name="Rachid S."/>
            <person name="Raddatz G."/>
            <person name="Rosenau F."/>
            <person name="Rueckert C."/>
            <person name="Sasse F."/>
            <person name="Scharfe M."/>
            <person name="Schuster S.C."/>
            <person name="Suen G."/>
            <person name="Treuner-Lange A."/>
            <person name="Velicer G.J."/>
            <person name="Vorholter F.-J."/>
            <person name="Weissman K.J."/>
            <person name="Welch R.D."/>
            <person name="Wenzel S.C."/>
            <person name="Whitworth D.E."/>
            <person name="Wilhelm S."/>
            <person name="Wittmann C."/>
            <person name="Bloecker H."/>
            <person name="Puehler A."/>
            <person name="Mueller R."/>
        </authorList>
    </citation>
    <scope>NUCLEOTIDE SEQUENCE [LARGE SCALE GENOMIC DNA]</scope>
    <source>
        <strain evidence="2">So ce56</strain>
    </source>
</reference>
<dbReference type="KEGG" id="scl:sce1840"/>
<organism evidence="1 2">
    <name type="scientific">Sorangium cellulosum (strain So ce56)</name>
    <name type="common">Polyangium cellulosum (strain So ce56)</name>
    <dbReference type="NCBI Taxonomy" id="448385"/>
    <lineage>
        <taxon>Bacteria</taxon>
        <taxon>Pseudomonadati</taxon>
        <taxon>Myxococcota</taxon>
        <taxon>Polyangia</taxon>
        <taxon>Polyangiales</taxon>
        <taxon>Polyangiaceae</taxon>
        <taxon>Sorangium</taxon>
    </lineage>
</organism>
<dbReference type="HOGENOM" id="CLU_1593465_0_0_7"/>
<protein>
    <submittedName>
        <fullName evidence="1">Uncharacterized protein</fullName>
    </submittedName>
</protein>
<dbReference type="Proteomes" id="UP000002139">
    <property type="component" value="Chromosome"/>
</dbReference>